<dbReference type="InterPro" id="IPR023408">
    <property type="entry name" value="MscS_beta-dom_sf"/>
</dbReference>
<dbReference type="Gene3D" id="2.30.30.60">
    <property type="match status" value="1"/>
</dbReference>
<dbReference type="InterPro" id="IPR010920">
    <property type="entry name" value="LSM_dom_sf"/>
</dbReference>
<evidence type="ECO:0000313" key="8">
    <source>
        <dbReference type="Proteomes" id="UP001301797"/>
    </source>
</evidence>
<dbReference type="PANTHER" id="PTHR30566:SF5">
    <property type="entry name" value="MECHANOSENSITIVE ION CHANNEL PROTEIN 1, MITOCHONDRIAL-RELATED"/>
    <property type="match status" value="1"/>
</dbReference>
<keyword evidence="4 5" id="KW-0472">Membrane</keyword>
<dbReference type="GO" id="GO:0055085">
    <property type="term" value="P:transmembrane transport"/>
    <property type="evidence" value="ECO:0007669"/>
    <property type="project" value="InterPro"/>
</dbReference>
<dbReference type="GeneID" id="85229805"/>
<dbReference type="Gene3D" id="1.10.287.1260">
    <property type="match status" value="1"/>
</dbReference>
<reference evidence="7 8" key="1">
    <citation type="submission" date="2019-09" db="EMBL/GenBank/DDBJ databases">
        <title>The complete genome of Methanoplanus sp. FWC-SCC4.</title>
        <authorList>
            <person name="Chen S.-C."/>
            <person name="Zhou Y.-Z."/>
            <person name="Lai M.-C."/>
        </authorList>
    </citation>
    <scope>NUCLEOTIDE SEQUENCE [LARGE SCALE GENOMIC DNA]</scope>
    <source>
        <strain evidence="7 8">FWC-SCC4</strain>
    </source>
</reference>
<dbReference type="EMBL" id="CP043875">
    <property type="protein sequence ID" value="WOF16384.1"/>
    <property type="molecule type" value="Genomic_DNA"/>
</dbReference>
<dbReference type="SUPFAM" id="SSF50182">
    <property type="entry name" value="Sm-like ribonucleoproteins"/>
    <property type="match status" value="1"/>
</dbReference>
<feature type="transmembrane region" description="Helical" evidence="5">
    <location>
        <begin position="95"/>
        <end position="114"/>
    </location>
</feature>
<dbReference type="KEGG" id="mefw:F1737_06515"/>
<protein>
    <submittedName>
        <fullName evidence="7">Mechanosensitive ion channel family protein</fullName>
    </submittedName>
</protein>
<proteinExistence type="predicted"/>
<dbReference type="AlphaFoldDB" id="A0AA97FDT2"/>
<evidence type="ECO:0000256" key="4">
    <source>
        <dbReference type="ARBA" id="ARBA00023136"/>
    </source>
</evidence>
<dbReference type="Pfam" id="PF00924">
    <property type="entry name" value="MS_channel_2nd"/>
    <property type="match status" value="1"/>
</dbReference>
<dbReference type="InterPro" id="IPR006685">
    <property type="entry name" value="MscS_channel_2nd"/>
</dbReference>
<name>A0AA97FDT2_9EURY</name>
<evidence type="ECO:0000259" key="6">
    <source>
        <dbReference type="Pfam" id="PF00924"/>
    </source>
</evidence>
<dbReference type="PANTHER" id="PTHR30566">
    <property type="entry name" value="YNAI-RELATED MECHANOSENSITIVE ION CHANNEL"/>
    <property type="match status" value="1"/>
</dbReference>
<sequence length="315" mass="36370">MLRDYIIPAILLLCSSFSWFIGVNYFINEFYQLSWTFLLFALIFIGYIIITKNFSPGFIKDERTRYSFNKGIMIVSFVVGLFVLFRIWVEDTESLIVSYGILAAGIAIAIQDVFRNFVGGIIIAAMSVYRVGDRVEIGGTFGDVMDIGLMSTTMMELSDWDSGEQPTGRISVMPNSFVISEVVYNYTKDHNFIWDEITIPLTYDSDWKEAISDFLNIVRSETGDISLSAEKEIERLGEKYYLPKKVTEPFVYVKITDNWIELRLRYVTDAKNRRIQYDRLNRILAEKIFSSDKYSIGSENMEISGKQEIYLLKKS</sequence>
<dbReference type="GO" id="GO:0016020">
    <property type="term" value="C:membrane"/>
    <property type="evidence" value="ECO:0007669"/>
    <property type="project" value="UniProtKB-SubCell"/>
</dbReference>
<feature type="transmembrane region" description="Helical" evidence="5">
    <location>
        <begin position="5"/>
        <end position="27"/>
    </location>
</feature>
<accession>A0AA97FDT2</accession>
<evidence type="ECO:0000256" key="3">
    <source>
        <dbReference type="ARBA" id="ARBA00022989"/>
    </source>
</evidence>
<evidence type="ECO:0000256" key="5">
    <source>
        <dbReference type="SAM" id="Phobius"/>
    </source>
</evidence>
<gene>
    <name evidence="7" type="ORF">F1737_06515</name>
</gene>
<evidence type="ECO:0000256" key="1">
    <source>
        <dbReference type="ARBA" id="ARBA00004370"/>
    </source>
</evidence>
<comment type="subcellular location">
    <subcellularLocation>
        <location evidence="1">Membrane</location>
    </subcellularLocation>
</comment>
<keyword evidence="3 5" id="KW-1133">Transmembrane helix</keyword>
<feature type="domain" description="Mechanosensitive ion channel MscS" evidence="6">
    <location>
        <begin position="112"/>
        <end position="188"/>
    </location>
</feature>
<dbReference type="Proteomes" id="UP001301797">
    <property type="component" value="Chromosome"/>
</dbReference>
<keyword evidence="8" id="KW-1185">Reference proteome</keyword>
<organism evidence="7 8">
    <name type="scientific">Methanochimaera problematica</name>
    <dbReference type="NCBI Taxonomy" id="2609417"/>
    <lineage>
        <taxon>Archaea</taxon>
        <taxon>Methanobacteriati</taxon>
        <taxon>Methanobacteriota</taxon>
        <taxon>Stenosarchaea group</taxon>
        <taxon>Methanomicrobia</taxon>
        <taxon>Methanomicrobiales</taxon>
        <taxon>Methanomicrobiaceae</taxon>
        <taxon>Methanochimaera</taxon>
    </lineage>
</organism>
<keyword evidence="2 5" id="KW-0812">Transmembrane</keyword>
<dbReference type="RefSeq" id="WP_317135797.1">
    <property type="nucleotide sequence ID" value="NZ_CP043875.1"/>
</dbReference>
<evidence type="ECO:0000256" key="2">
    <source>
        <dbReference type="ARBA" id="ARBA00022692"/>
    </source>
</evidence>
<feature type="transmembrane region" description="Helical" evidence="5">
    <location>
        <begin position="71"/>
        <end position="89"/>
    </location>
</feature>
<evidence type="ECO:0000313" key="7">
    <source>
        <dbReference type="EMBL" id="WOF16384.1"/>
    </source>
</evidence>
<feature type="transmembrane region" description="Helical" evidence="5">
    <location>
        <begin position="33"/>
        <end position="50"/>
    </location>
</feature>